<gene>
    <name evidence="2" type="ORF">CK203_050285</name>
</gene>
<dbReference type="AlphaFoldDB" id="A0A438GZD0"/>
<proteinExistence type="predicted"/>
<evidence type="ECO:0000256" key="1">
    <source>
        <dbReference type="SAM" id="MobiDB-lite"/>
    </source>
</evidence>
<evidence type="ECO:0000313" key="3">
    <source>
        <dbReference type="Proteomes" id="UP000288805"/>
    </source>
</evidence>
<dbReference type="Proteomes" id="UP000288805">
    <property type="component" value="Unassembled WGS sequence"/>
</dbReference>
<reference evidence="2 3" key="1">
    <citation type="journal article" date="2018" name="PLoS Genet.">
        <title>Population sequencing reveals clonal diversity and ancestral inbreeding in the grapevine cultivar Chardonnay.</title>
        <authorList>
            <person name="Roach M.J."/>
            <person name="Johnson D.L."/>
            <person name="Bohlmann J."/>
            <person name="van Vuuren H.J."/>
            <person name="Jones S.J."/>
            <person name="Pretorius I.S."/>
            <person name="Schmidt S.A."/>
            <person name="Borneman A.R."/>
        </authorList>
    </citation>
    <scope>NUCLEOTIDE SEQUENCE [LARGE SCALE GENOMIC DNA]</scope>
    <source>
        <strain evidence="3">cv. Chardonnay</strain>
        <tissue evidence="2">Leaf</tissue>
    </source>
</reference>
<protein>
    <submittedName>
        <fullName evidence="2">Uncharacterized protein</fullName>
    </submittedName>
</protein>
<comment type="caution">
    <text evidence="2">The sequence shown here is derived from an EMBL/GenBank/DDBJ whole genome shotgun (WGS) entry which is preliminary data.</text>
</comment>
<name>A0A438GZD0_VITVI</name>
<organism evidence="2 3">
    <name type="scientific">Vitis vinifera</name>
    <name type="common">Grape</name>
    <dbReference type="NCBI Taxonomy" id="29760"/>
    <lineage>
        <taxon>Eukaryota</taxon>
        <taxon>Viridiplantae</taxon>
        <taxon>Streptophyta</taxon>
        <taxon>Embryophyta</taxon>
        <taxon>Tracheophyta</taxon>
        <taxon>Spermatophyta</taxon>
        <taxon>Magnoliopsida</taxon>
        <taxon>eudicotyledons</taxon>
        <taxon>Gunneridae</taxon>
        <taxon>Pentapetalae</taxon>
        <taxon>rosids</taxon>
        <taxon>Vitales</taxon>
        <taxon>Vitaceae</taxon>
        <taxon>Viteae</taxon>
        <taxon>Vitis</taxon>
    </lineage>
</organism>
<feature type="region of interest" description="Disordered" evidence="1">
    <location>
        <begin position="1"/>
        <end position="26"/>
    </location>
</feature>
<dbReference type="EMBL" id="QGNW01000311">
    <property type="protein sequence ID" value="RVW77543.1"/>
    <property type="molecule type" value="Genomic_DNA"/>
</dbReference>
<sequence length="77" mass="7990">MEPKKSETSQDLAGKSGIGLKSGPLTGKSEIGTLAGKSEIGFLAGKSENIGTFEIASKSGALTRSEIDLQPRLARLE</sequence>
<evidence type="ECO:0000313" key="2">
    <source>
        <dbReference type="EMBL" id="RVW77543.1"/>
    </source>
</evidence>
<accession>A0A438GZD0</accession>